<dbReference type="PANTHER" id="PTHR31676:SF96">
    <property type="entry name" value="EXPRESSED PROTEIN"/>
    <property type="match status" value="1"/>
</dbReference>
<feature type="signal peptide" evidence="1">
    <location>
        <begin position="1"/>
        <end position="23"/>
    </location>
</feature>
<evidence type="ECO:0000256" key="1">
    <source>
        <dbReference type="SAM" id="SignalP"/>
    </source>
</evidence>
<dbReference type="InterPro" id="IPR007493">
    <property type="entry name" value="DUF538"/>
</dbReference>
<keyword evidence="3" id="KW-1185">Reference proteome</keyword>
<dbReference type="Proteomes" id="UP000734854">
    <property type="component" value="Unassembled WGS sequence"/>
</dbReference>
<feature type="chain" id="PRO_5035270114" evidence="1">
    <location>
        <begin position="24"/>
        <end position="216"/>
    </location>
</feature>
<dbReference type="SUPFAM" id="SSF141562">
    <property type="entry name" value="At5g01610-like"/>
    <property type="match status" value="1"/>
</dbReference>
<dbReference type="EMBL" id="JACMSC010000004">
    <property type="protein sequence ID" value="KAG6524922.1"/>
    <property type="molecule type" value="Genomic_DNA"/>
</dbReference>
<protein>
    <submittedName>
        <fullName evidence="2">Uncharacterized protein</fullName>
    </submittedName>
</protein>
<name>A0A8J5HHY9_ZINOF</name>
<dbReference type="Gene3D" id="2.30.240.10">
    <property type="entry name" value="At5g01610-like"/>
    <property type="match status" value="1"/>
</dbReference>
<keyword evidence="1" id="KW-0732">Signal</keyword>
<comment type="caution">
    <text evidence="2">The sequence shown here is derived from an EMBL/GenBank/DDBJ whole genome shotgun (WGS) entry which is preliminary data.</text>
</comment>
<evidence type="ECO:0000313" key="3">
    <source>
        <dbReference type="Proteomes" id="UP000734854"/>
    </source>
</evidence>
<dbReference type="PANTHER" id="PTHR31676">
    <property type="entry name" value="T31J12.3 PROTEIN-RELATED"/>
    <property type="match status" value="1"/>
</dbReference>
<evidence type="ECO:0000313" key="2">
    <source>
        <dbReference type="EMBL" id="KAG6524922.1"/>
    </source>
</evidence>
<sequence length="216" mass="24366">MAIALRFLAVATFLFLLISSAAASSEVHDLLEKFGLPKGLLPHVADNYSLADDGSFEVRLEHPCYVQFTDLVFYAETITGHISYGTISEIQGIQVKKLFAWLPITSILAVDESKSIEFIVAFLSEKLPWELFENVPNCRNKGLQKASYRRNADLLSKELFATAEIFYDPSCSKLHGDIEWTKEELLAKFKLEAIWRSYGADISLCMRNNNLAIFSE</sequence>
<gene>
    <name evidence="2" type="ORF">ZIOFF_014867</name>
</gene>
<organism evidence="2 3">
    <name type="scientific">Zingiber officinale</name>
    <name type="common">Ginger</name>
    <name type="synonym">Amomum zingiber</name>
    <dbReference type="NCBI Taxonomy" id="94328"/>
    <lineage>
        <taxon>Eukaryota</taxon>
        <taxon>Viridiplantae</taxon>
        <taxon>Streptophyta</taxon>
        <taxon>Embryophyta</taxon>
        <taxon>Tracheophyta</taxon>
        <taxon>Spermatophyta</taxon>
        <taxon>Magnoliopsida</taxon>
        <taxon>Liliopsida</taxon>
        <taxon>Zingiberales</taxon>
        <taxon>Zingiberaceae</taxon>
        <taxon>Zingiber</taxon>
    </lineage>
</organism>
<dbReference type="Pfam" id="PF04398">
    <property type="entry name" value="DUF538"/>
    <property type="match status" value="1"/>
</dbReference>
<reference evidence="2 3" key="1">
    <citation type="submission" date="2020-08" db="EMBL/GenBank/DDBJ databases">
        <title>Plant Genome Project.</title>
        <authorList>
            <person name="Zhang R.-G."/>
        </authorList>
    </citation>
    <scope>NUCLEOTIDE SEQUENCE [LARGE SCALE GENOMIC DNA]</scope>
    <source>
        <tissue evidence="2">Rhizome</tissue>
    </source>
</reference>
<dbReference type="AlphaFoldDB" id="A0A8J5HHY9"/>
<dbReference type="InterPro" id="IPR036758">
    <property type="entry name" value="At5g01610-like"/>
</dbReference>
<proteinExistence type="predicted"/>
<accession>A0A8J5HHY9</accession>